<proteinExistence type="inferred from homology"/>
<dbReference type="SMART" id="SM00382">
    <property type="entry name" value="AAA"/>
    <property type="match status" value="1"/>
</dbReference>
<feature type="domain" description="ABC transporter" evidence="5">
    <location>
        <begin position="2"/>
        <end position="237"/>
    </location>
</feature>
<evidence type="ECO:0000259" key="5">
    <source>
        <dbReference type="PROSITE" id="PS50893"/>
    </source>
</evidence>
<reference evidence="6 7" key="1">
    <citation type="journal article" date="2019" name="Nat. Microbiol.">
        <title>Mediterranean grassland soil C-N compound turnover is dependent on rainfall and depth, and is mediated by genomically divergent microorganisms.</title>
        <authorList>
            <person name="Diamond S."/>
            <person name="Andeer P.F."/>
            <person name="Li Z."/>
            <person name="Crits-Christoph A."/>
            <person name="Burstein D."/>
            <person name="Anantharaman K."/>
            <person name="Lane K.R."/>
            <person name="Thomas B.C."/>
            <person name="Pan C."/>
            <person name="Northen T.R."/>
            <person name="Banfield J.F."/>
        </authorList>
    </citation>
    <scope>NUCLEOTIDE SEQUENCE [LARGE SCALE GENOMIC DNA]</scope>
    <source>
        <strain evidence="6">WS_6</strain>
    </source>
</reference>
<dbReference type="InterPro" id="IPR050086">
    <property type="entry name" value="MetN_ABC_transporter-like"/>
</dbReference>
<comment type="caution">
    <text evidence="6">The sequence shown here is derived from an EMBL/GenBank/DDBJ whole genome shotgun (WGS) entry which is preliminary data.</text>
</comment>
<dbReference type="PROSITE" id="PS00211">
    <property type="entry name" value="ABC_TRANSPORTER_1"/>
    <property type="match status" value="1"/>
</dbReference>
<dbReference type="EMBL" id="VBOW01000019">
    <property type="protein sequence ID" value="TMQ59824.1"/>
    <property type="molecule type" value="Genomic_DNA"/>
</dbReference>
<keyword evidence="4 6" id="KW-0067">ATP-binding</keyword>
<dbReference type="PANTHER" id="PTHR43166">
    <property type="entry name" value="AMINO ACID IMPORT ATP-BINDING PROTEIN"/>
    <property type="match status" value="1"/>
</dbReference>
<dbReference type="CDD" id="cd03262">
    <property type="entry name" value="ABC_HisP_GlnQ"/>
    <property type="match status" value="1"/>
</dbReference>
<gene>
    <name evidence="6" type="ORF">E6K76_03725</name>
</gene>
<accession>A0A538T8G9</accession>
<dbReference type="InterPro" id="IPR027417">
    <property type="entry name" value="P-loop_NTPase"/>
</dbReference>
<keyword evidence="3" id="KW-0547">Nucleotide-binding</keyword>
<protein>
    <submittedName>
        <fullName evidence="6">Amino acid ABC transporter ATP-binding protein</fullName>
    </submittedName>
</protein>
<evidence type="ECO:0000313" key="6">
    <source>
        <dbReference type="EMBL" id="TMQ59824.1"/>
    </source>
</evidence>
<evidence type="ECO:0000313" key="7">
    <source>
        <dbReference type="Proteomes" id="UP000316852"/>
    </source>
</evidence>
<dbReference type="InterPro" id="IPR003439">
    <property type="entry name" value="ABC_transporter-like_ATP-bd"/>
</dbReference>
<dbReference type="PIRSF" id="PIRSF039085">
    <property type="entry name" value="ABC_ATPase_HisP"/>
    <property type="match status" value="1"/>
</dbReference>
<dbReference type="Proteomes" id="UP000316852">
    <property type="component" value="Unassembled WGS sequence"/>
</dbReference>
<evidence type="ECO:0000256" key="3">
    <source>
        <dbReference type="ARBA" id="ARBA00022741"/>
    </source>
</evidence>
<evidence type="ECO:0000256" key="4">
    <source>
        <dbReference type="ARBA" id="ARBA00022840"/>
    </source>
</evidence>
<dbReference type="GO" id="GO:0016887">
    <property type="term" value="F:ATP hydrolysis activity"/>
    <property type="evidence" value="ECO:0007669"/>
    <property type="project" value="InterPro"/>
</dbReference>
<dbReference type="SUPFAM" id="SSF52540">
    <property type="entry name" value="P-loop containing nucleoside triphosphate hydrolases"/>
    <property type="match status" value="1"/>
</dbReference>
<dbReference type="InterPro" id="IPR030679">
    <property type="entry name" value="ABC_ATPase_HisP-typ"/>
</dbReference>
<dbReference type="GO" id="GO:0015424">
    <property type="term" value="F:ABC-type amino acid transporter activity"/>
    <property type="evidence" value="ECO:0007669"/>
    <property type="project" value="InterPro"/>
</dbReference>
<evidence type="ECO:0000256" key="1">
    <source>
        <dbReference type="ARBA" id="ARBA00005417"/>
    </source>
</evidence>
<keyword evidence="2" id="KW-0813">Transport</keyword>
<dbReference type="Gene3D" id="3.40.50.300">
    <property type="entry name" value="P-loop containing nucleotide triphosphate hydrolases"/>
    <property type="match status" value="1"/>
</dbReference>
<dbReference type="PANTHER" id="PTHR43166:SF4">
    <property type="entry name" value="PHOSPHONATES IMPORT ATP-BINDING PROTEIN PHNC"/>
    <property type="match status" value="1"/>
</dbReference>
<dbReference type="InterPro" id="IPR003593">
    <property type="entry name" value="AAA+_ATPase"/>
</dbReference>
<name>A0A538T8G9_UNCEI</name>
<dbReference type="AlphaFoldDB" id="A0A538T8G9"/>
<dbReference type="Pfam" id="PF00005">
    <property type="entry name" value="ABC_tran"/>
    <property type="match status" value="1"/>
</dbReference>
<comment type="similarity">
    <text evidence="1">Belongs to the ABC transporter superfamily.</text>
</comment>
<organism evidence="6 7">
    <name type="scientific">Eiseniibacteriota bacterium</name>
    <dbReference type="NCBI Taxonomy" id="2212470"/>
    <lineage>
        <taxon>Bacteria</taxon>
        <taxon>Candidatus Eiseniibacteriota</taxon>
    </lineage>
</organism>
<dbReference type="InterPro" id="IPR017871">
    <property type="entry name" value="ABC_transporter-like_CS"/>
</dbReference>
<dbReference type="PROSITE" id="PS50893">
    <property type="entry name" value="ABC_TRANSPORTER_2"/>
    <property type="match status" value="1"/>
</dbReference>
<sequence>MVQMRGVSRRFPGGHYGVRGVTLEVERGETLVVMGPSGSGKSTLLRCVNGLETLDEGEIIIDGMHVNHLTTDWNKVREEVGMVFQGFHLFPNRTALDNLVLPQVVVRRRPVSEARAAALRLLERVGLGGKESRFPAELSGGEKQRVAIARSLAMSPKVMLFDEPTSALDPEMILEVLDVMRSLAREGMTMLVVTHEIGFAREVAQRAVFLDEGVLVEAGLARDLIDRPETSRCRAFMRRILRRPEGGDAAWT</sequence>
<evidence type="ECO:0000256" key="2">
    <source>
        <dbReference type="ARBA" id="ARBA00022448"/>
    </source>
</evidence>
<dbReference type="GO" id="GO:0005524">
    <property type="term" value="F:ATP binding"/>
    <property type="evidence" value="ECO:0007669"/>
    <property type="project" value="UniProtKB-KW"/>
</dbReference>